<dbReference type="STRING" id="137838.GCA_001458595_01717"/>
<dbReference type="InterPro" id="IPR051044">
    <property type="entry name" value="MAG_DAG_Lipase"/>
</dbReference>
<comment type="caution">
    <text evidence="2">The sequence shown here is derived from an EMBL/GenBank/DDBJ whole genome shotgun (WGS) entry which is preliminary data.</text>
</comment>
<proteinExistence type="predicted"/>
<gene>
    <name evidence="2" type="ORF">CQ394_01380</name>
</gene>
<reference evidence="2 3" key="1">
    <citation type="submission" date="2017-10" db="EMBL/GenBank/DDBJ databases">
        <title>Effective Description of Clostridium neonatale sp. nov. linked to necrotizing enterocolitis in neonates and a clarification of species assignable to the genus Clostridium (Prazmowski 1880) emend. Lawson and Rainey 2016.</title>
        <authorList>
            <person name="Bernard K."/>
            <person name="Burdz T."/>
            <person name="Wiebe D."/>
            <person name="Balcewich B."/>
            <person name="Alfa M."/>
            <person name="Bernier A.-M."/>
        </authorList>
    </citation>
    <scope>NUCLEOTIDE SEQUENCE [LARGE SCALE GENOMIC DNA]</scope>
    <source>
        <strain evidence="2 3">LCDC99A005</strain>
    </source>
</reference>
<dbReference type="PANTHER" id="PTHR11614">
    <property type="entry name" value="PHOSPHOLIPASE-RELATED"/>
    <property type="match status" value="1"/>
</dbReference>
<dbReference type="OrthoDB" id="9806902at2"/>
<dbReference type="Proteomes" id="UP000220840">
    <property type="component" value="Unassembled WGS sequence"/>
</dbReference>
<sequence>MKVSNLDFNKFTNNYISEKSFQEEMKTKVEPYLDSLRKGGYLTGSNGLKFYYETFIKKNSKASIVICHGFGEFIERYHELIYYFLRENYSVFIMEHRGHSRSSRLGSDKSQINVEKFDYYVEDFNKFIEQVVNPDSRDKKLLLFAHSMGGGIGTAYLEKYSTRFKAAILSAPMHEINTGKYPKIVADIVSRLMKLINKGGDYLPGQKAYNSNYKFPGKATTCKARYDYSYNKMIEDEAFQSGGSSANWYVEASKATKNIIKEKNASKVEIPVMLLQPENDTYVMPEAQNTFAKYAKNCELIRIKGSRHESFNEKDEIAFPVFEKILNFYNSII</sequence>
<dbReference type="RefSeq" id="WP_058294574.1">
    <property type="nucleotide sequence ID" value="NZ_CAMRXB010000085.1"/>
</dbReference>
<dbReference type="Pfam" id="PF12146">
    <property type="entry name" value="Hydrolase_4"/>
    <property type="match status" value="1"/>
</dbReference>
<feature type="domain" description="Serine aminopeptidase S33" evidence="1">
    <location>
        <begin position="59"/>
        <end position="315"/>
    </location>
</feature>
<evidence type="ECO:0000313" key="3">
    <source>
        <dbReference type="Proteomes" id="UP000220840"/>
    </source>
</evidence>
<dbReference type="InterPro" id="IPR029058">
    <property type="entry name" value="AB_hydrolase_fold"/>
</dbReference>
<dbReference type="GO" id="GO:0016787">
    <property type="term" value="F:hydrolase activity"/>
    <property type="evidence" value="ECO:0007669"/>
    <property type="project" value="UniProtKB-KW"/>
</dbReference>
<accession>A0A2A7MFC1</accession>
<dbReference type="AlphaFoldDB" id="A0A2A7MFC1"/>
<organism evidence="2 3">
    <name type="scientific">Clostridium neonatale</name>
    <dbReference type="NCBI Taxonomy" id="137838"/>
    <lineage>
        <taxon>Bacteria</taxon>
        <taxon>Bacillati</taxon>
        <taxon>Bacillota</taxon>
        <taxon>Clostridia</taxon>
        <taxon>Eubacteriales</taxon>
        <taxon>Clostridiaceae</taxon>
        <taxon>Clostridium</taxon>
    </lineage>
</organism>
<dbReference type="InterPro" id="IPR022742">
    <property type="entry name" value="Hydrolase_4"/>
</dbReference>
<evidence type="ECO:0000313" key="2">
    <source>
        <dbReference type="EMBL" id="PEG30405.1"/>
    </source>
</evidence>
<dbReference type="EMBL" id="PDCJ01000001">
    <property type="protein sequence ID" value="PEG30405.1"/>
    <property type="molecule type" value="Genomic_DNA"/>
</dbReference>
<keyword evidence="2" id="KW-0378">Hydrolase</keyword>
<keyword evidence="3" id="KW-1185">Reference proteome</keyword>
<name>A0A2A7MFC1_9CLOT</name>
<dbReference type="SUPFAM" id="SSF53474">
    <property type="entry name" value="alpha/beta-Hydrolases"/>
    <property type="match status" value="1"/>
</dbReference>
<dbReference type="Gene3D" id="3.40.50.1820">
    <property type="entry name" value="alpha/beta hydrolase"/>
    <property type="match status" value="1"/>
</dbReference>
<protein>
    <submittedName>
        <fullName evidence="2">Alpha/beta hydrolase</fullName>
    </submittedName>
</protein>
<evidence type="ECO:0000259" key="1">
    <source>
        <dbReference type="Pfam" id="PF12146"/>
    </source>
</evidence>